<dbReference type="AlphaFoldDB" id="D5AQV7"/>
<dbReference type="KEGG" id="rcp:RCAP_rcc01000"/>
<dbReference type="InterPro" id="IPR036390">
    <property type="entry name" value="WH_DNA-bd_sf"/>
</dbReference>
<evidence type="ECO:0000313" key="3">
    <source>
        <dbReference type="Proteomes" id="UP000002361"/>
    </source>
</evidence>
<dbReference type="InterPro" id="IPR036388">
    <property type="entry name" value="WH-like_DNA-bd_sf"/>
</dbReference>
<proteinExistence type="predicted"/>
<dbReference type="SUPFAM" id="SSF46785">
    <property type="entry name" value="Winged helix' DNA-binding domain"/>
    <property type="match status" value="1"/>
</dbReference>
<dbReference type="STRING" id="272942.RCAP_rcc01000"/>
<dbReference type="RefSeq" id="WP_013066742.1">
    <property type="nucleotide sequence ID" value="NC_014034.1"/>
</dbReference>
<protein>
    <submittedName>
        <fullName evidence="2">Uncharacterized protein</fullName>
    </submittedName>
</protein>
<dbReference type="Proteomes" id="UP000002361">
    <property type="component" value="Chromosome"/>
</dbReference>
<accession>D5AQV7</accession>
<feature type="region of interest" description="Disordered" evidence="1">
    <location>
        <begin position="145"/>
        <end position="171"/>
    </location>
</feature>
<gene>
    <name evidence="2" type="ordered locus">RCAP_rcc01000</name>
</gene>
<organism evidence="2 3">
    <name type="scientific">Rhodobacter capsulatus (strain ATCC BAA-309 / NBRC 16581 / SB1003)</name>
    <dbReference type="NCBI Taxonomy" id="272942"/>
    <lineage>
        <taxon>Bacteria</taxon>
        <taxon>Pseudomonadati</taxon>
        <taxon>Pseudomonadota</taxon>
        <taxon>Alphaproteobacteria</taxon>
        <taxon>Rhodobacterales</taxon>
        <taxon>Rhodobacter group</taxon>
        <taxon>Rhodobacter</taxon>
    </lineage>
</organism>
<sequence>MASFGPGELQMKVLQHLALPLTAPTIQIALALEVSPKRVSKAAASLVDRGYISRDRPGIYKITFRGLQAIADGKVITSGPVDASSNVLSRPETNGFRDRVWRSMRLRGTFTISDVVCDAVDGERDAMTNAGSYIRVLKSSGYVSELPGRRKGTKPGSNGLKRFRLDRNTGPRAPLHRSKLGIVHDFNTGEDIPCR</sequence>
<keyword evidence="3" id="KW-1185">Reference proteome</keyword>
<reference key="1">
    <citation type="submission" date="2008-12" db="EMBL/GenBank/DDBJ databases">
        <title>Complete genome sequence of Rhodobacter capsulatus SB1003.</title>
        <authorList>
            <person name="Strnad H."/>
            <person name="Lapidus A."/>
            <person name="Vlcek C."/>
            <person name="Ulbrich P."/>
            <person name="Paces J."/>
            <person name="Maltsev N."/>
            <person name="Kumar V."/>
            <person name="Kogan Y."/>
            <person name="Milgram A."/>
            <person name="Rebrekov D."/>
            <person name="Mazur M."/>
            <person name="Cox R."/>
            <person name="Kyrpides N."/>
            <person name="Kolar M."/>
            <person name="Sachova J."/>
            <person name="Ridl J."/>
            <person name="Ivanova N."/>
            <person name="Kapatral V."/>
            <person name="Los T."/>
            <person name="Lykidis A."/>
            <person name="Mikhailova N."/>
            <person name="Reznik G."/>
            <person name="Vasieva O."/>
            <person name="Fonstein M."/>
            <person name="Paces V."/>
            <person name="Haselkorn R."/>
        </authorList>
    </citation>
    <scope>NUCLEOTIDE SEQUENCE</scope>
    <source>
        <strain>SB1003</strain>
    </source>
</reference>
<evidence type="ECO:0000256" key="1">
    <source>
        <dbReference type="SAM" id="MobiDB-lite"/>
    </source>
</evidence>
<dbReference type="eggNOG" id="COG1321">
    <property type="taxonomic scope" value="Bacteria"/>
</dbReference>
<name>D5AQV7_RHOCB</name>
<dbReference type="Gene3D" id="1.10.10.10">
    <property type="entry name" value="Winged helix-like DNA-binding domain superfamily/Winged helix DNA-binding domain"/>
    <property type="match status" value="1"/>
</dbReference>
<dbReference type="GeneID" id="31489933"/>
<dbReference type="OrthoDB" id="5453597at2"/>
<evidence type="ECO:0000313" key="2">
    <source>
        <dbReference type="EMBL" id="ADE84763.1"/>
    </source>
</evidence>
<reference evidence="2 3" key="2">
    <citation type="journal article" date="2010" name="J. Bacteriol.">
        <title>Complete genome sequence of the photosynthetic purple nonsulfur bacterium Rhodobacter capsulatus SB 1003.</title>
        <authorList>
            <person name="Strnad H."/>
            <person name="Lapidus A."/>
            <person name="Paces J."/>
            <person name="Ulbrich P."/>
            <person name="Vlcek C."/>
            <person name="Paces V."/>
            <person name="Haselkorn R."/>
        </authorList>
    </citation>
    <scope>NUCLEOTIDE SEQUENCE [LARGE SCALE GENOMIC DNA]</scope>
    <source>
        <strain evidence="3">ATCC BAA-309 / NBRC 16581 / SB1003</strain>
    </source>
</reference>
<dbReference type="EMBL" id="CP001312">
    <property type="protein sequence ID" value="ADE84763.1"/>
    <property type="molecule type" value="Genomic_DNA"/>
</dbReference>
<dbReference type="HOGENOM" id="CLU_120391_0_0_5"/>